<keyword evidence="3" id="KW-1185">Reference proteome</keyword>
<dbReference type="RefSeq" id="WP_247347338.1">
    <property type="nucleotide sequence ID" value="NZ_CP095551.1"/>
</dbReference>
<evidence type="ECO:0000256" key="1">
    <source>
        <dbReference type="SAM" id="Phobius"/>
    </source>
</evidence>
<reference evidence="3" key="1">
    <citation type="journal article" date="2019" name="Int. J. Syst. Evol. Microbiol.">
        <title>The Global Catalogue of Microorganisms (GCM) 10K type strain sequencing project: providing services to taxonomists for standard genome sequencing and annotation.</title>
        <authorList>
            <consortium name="The Broad Institute Genomics Platform"/>
            <consortium name="The Broad Institute Genome Sequencing Center for Infectious Disease"/>
            <person name="Wu L."/>
            <person name="Ma J."/>
        </authorList>
    </citation>
    <scope>NUCLEOTIDE SEQUENCE [LARGE SCALE GENOMIC DNA]</scope>
    <source>
        <strain evidence="3">CGMCC 1.15474</strain>
    </source>
</reference>
<evidence type="ECO:0000313" key="3">
    <source>
        <dbReference type="Proteomes" id="UP001597318"/>
    </source>
</evidence>
<gene>
    <name evidence="2" type="ORF">ACFSKK_21990</name>
</gene>
<accession>A0ABW5C5H4</accession>
<comment type="caution">
    <text evidence="2">The sequence shown here is derived from an EMBL/GenBank/DDBJ whole genome shotgun (WGS) entry which is preliminary data.</text>
</comment>
<dbReference type="EMBL" id="JBHUIK010000007">
    <property type="protein sequence ID" value="MFD2216351.1"/>
    <property type="molecule type" value="Genomic_DNA"/>
</dbReference>
<name>A0ABW5C5H4_9BACI</name>
<feature type="transmembrane region" description="Helical" evidence="1">
    <location>
        <begin position="26"/>
        <end position="46"/>
    </location>
</feature>
<dbReference type="Proteomes" id="UP001597318">
    <property type="component" value="Unassembled WGS sequence"/>
</dbReference>
<organism evidence="2 3">
    <name type="scientific">Metabacillus endolithicus</name>
    <dbReference type="NCBI Taxonomy" id="1535204"/>
    <lineage>
        <taxon>Bacteria</taxon>
        <taxon>Bacillati</taxon>
        <taxon>Bacillota</taxon>
        <taxon>Bacilli</taxon>
        <taxon>Bacillales</taxon>
        <taxon>Bacillaceae</taxon>
        <taxon>Metabacillus</taxon>
    </lineage>
</organism>
<keyword evidence="1" id="KW-0812">Transmembrane</keyword>
<keyword evidence="1" id="KW-1133">Transmembrane helix</keyword>
<feature type="transmembrane region" description="Helical" evidence="1">
    <location>
        <begin position="58"/>
        <end position="75"/>
    </location>
</feature>
<protein>
    <submittedName>
        <fullName evidence="2">Uncharacterized protein</fullName>
    </submittedName>
</protein>
<evidence type="ECO:0000313" key="2">
    <source>
        <dbReference type="EMBL" id="MFD2216351.1"/>
    </source>
</evidence>
<proteinExistence type="predicted"/>
<keyword evidence="1" id="KW-0472">Membrane</keyword>
<sequence>MDSTKGSLIGKNKPCFEEENIEQTKLIVVNVITGLFVTISSVIGYIFSGIGKGSTNDFTILIWLFIWVIGLFYNSK</sequence>